<proteinExistence type="predicted"/>
<reference evidence="2 3" key="1">
    <citation type="submission" date="2021-06" db="EMBL/GenBank/DDBJ databases">
        <authorList>
            <person name="Kallberg Y."/>
            <person name="Tangrot J."/>
            <person name="Rosling A."/>
        </authorList>
    </citation>
    <scope>NUCLEOTIDE SEQUENCE [LARGE SCALE GENOMIC DNA]</scope>
    <source>
        <strain evidence="2 3">120-4 pot B 10/14</strain>
    </source>
</reference>
<sequence>ARLELARGLITEEKKRSLKAHVHKKKLMNAILKTVLNTIGDKFCKHIWNTCCEILNDWKKRQGITKKRKQKRNSQAGNKETRKRRKEMEVTPGPLHQASTATQTKRQDKELKTQRVKQTVKETIQS</sequence>
<protein>
    <submittedName>
        <fullName evidence="2">45481_t:CDS:1</fullName>
    </submittedName>
</protein>
<feature type="non-terminal residue" evidence="2">
    <location>
        <position position="1"/>
    </location>
</feature>
<feature type="compositionally biased region" description="Basic residues" evidence="1">
    <location>
        <begin position="62"/>
        <end position="72"/>
    </location>
</feature>
<comment type="caution">
    <text evidence="2">The sequence shown here is derived from an EMBL/GenBank/DDBJ whole genome shotgun (WGS) entry which is preliminary data.</text>
</comment>
<keyword evidence="3" id="KW-1185">Reference proteome</keyword>
<dbReference type="EMBL" id="CAJVQB010120382">
    <property type="protein sequence ID" value="CAG8853133.1"/>
    <property type="molecule type" value="Genomic_DNA"/>
</dbReference>
<gene>
    <name evidence="2" type="ORF">GMARGA_LOCUS41954</name>
</gene>
<dbReference type="Proteomes" id="UP000789901">
    <property type="component" value="Unassembled WGS sequence"/>
</dbReference>
<accession>A0ABN7XCY7</accession>
<evidence type="ECO:0000313" key="3">
    <source>
        <dbReference type="Proteomes" id="UP000789901"/>
    </source>
</evidence>
<evidence type="ECO:0000256" key="1">
    <source>
        <dbReference type="SAM" id="MobiDB-lite"/>
    </source>
</evidence>
<feature type="region of interest" description="Disordered" evidence="1">
    <location>
        <begin position="62"/>
        <end position="126"/>
    </location>
</feature>
<evidence type="ECO:0000313" key="2">
    <source>
        <dbReference type="EMBL" id="CAG8853133.1"/>
    </source>
</evidence>
<name>A0ABN7XCY7_GIGMA</name>
<organism evidence="2 3">
    <name type="scientific">Gigaspora margarita</name>
    <dbReference type="NCBI Taxonomy" id="4874"/>
    <lineage>
        <taxon>Eukaryota</taxon>
        <taxon>Fungi</taxon>
        <taxon>Fungi incertae sedis</taxon>
        <taxon>Mucoromycota</taxon>
        <taxon>Glomeromycotina</taxon>
        <taxon>Glomeromycetes</taxon>
        <taxon>Diversisporales</taxon>
        <taxon>Gigasporaceae</taxon>
        <taxon>Gigaspora</taxon>
    </lineage>
</organism>